<dbReference type="RefSeq" id="WP_232023279.1">
    <property type="nucleotide sequence ID" value="NZ_LR134477.1"/>
</dbReference>
<sequence length="259" mass="27940">MGDVRDAYDPLVRCLTEAGFRVAVTDLRGHGDSSATFIDYGDEATAADLVALIEALDAGPAILVGASMSGAAAVIAAGRRPDLVRGLVLICPFLRGPGSRVEAFLQRAVLGLALLRPWGPALWNSYSARLWPALPDARQRAARLVSLLRRPGRWRAFWATTRTDHRVVAPWMDKVDSPVLVVMGEDDPDWKDPEAEATWVARAVGGEPGERAEVMMVPAAGHAPMLERPDVVGPRVVDFLGHIVSDADISRPVGERRGE</sequence>
<evidence type="ECO:0000259" key="1">
    <source>
        <dbReference type="Pfam" id="PF12697"/>
    </source>
</evidence>
<dbReference type="PANTHER" id="PTHR43194:SF2">
    <property type="entry name" value="PEROXISOMAL MEMBRANE PROTEIN LPX1"/>
    <property type="match status" value="1"/>
</dbReference>
<dbReference type="EMBL" id="LR134477">
    <property type="protein sequence ID" value="VEI14722.1"/>
    <property type="molecule type" value="Genomic_DNA"/>
</dbReference>
<dbReference type="Proteomes" id="UP000268658">
    <property type="component" value="Chromosome"/>
</dbReference>
<reference evidence="2 3" key="1">
    <citation type="submission" date="2018-12" db="EMBL/GenBank/DDBJ databases">
        <authorList>
            <consortium name="Pathogen Informatics"/>
        </authorList>
    </citation>
    <scope>NUCLEOTIDE SEQUENCE [LARGE SCALE GENOMIC DNA]</scope>
    <source>
        <strain evidence="2 3">NCTC10951</strain>
    </source>
</reference>
<dbReference type="Gene3D" id="3.40.50.1820">
    <property type="entry name" value="alpha/beta hydrolase"/>
    <property type="match status" value="1"/>
</dbReference>
<keyword evidence="2" id="KW-0808">Transferase</keyword>
<dbReference type="KEGG" id="avc:NCTC10951_00593"/>
<dbReference type="SUPFAM" id="SSF53474">
    <property type="entry name" value="alpha/beta-Hydrolases"/>
    <property type="match status" value="1"/>
</dbReference>
<dbReference type="InterPro" id="IPR000639">
    <property type="entry name" value="Epox_hydrolase-like"/>
</dbReference>
<proteinExistence type="predicted"/>
<evidence type="ECO:0000313" key="3">
    <source>
        <dbReference type="Proteomes" id="UP000268658"/>
    </source>
</evidence>
<gene>
    <name evidence="2" type="ORF">NCTC10951_00593</name>
</gene>
<accession>A0A448PIJ3</accession>
<organism evidence="2 3">
    <name type="scientific">Actinomyces viscosus</name>
    <dbReference type="NCBI Taxonomy" id="1656"/>
    <lineage>
        <taxon>Bacteria</taxon>
        <taxon>Bacillati</taxon>
        <taxon>Actinomycetota</taxon>
        <taxon>Actinomycetes</taxon>
        <taxon>Actinomycetales</taxon>
        <taxon>Actinomycetaceae</taxon>
        <taxon>Actinomyces</taxon>
    </lineage>
</organism>
<dbReference type="AlphaFoldDB" id="A0A448PIJ3"/>
<name>A0A448PIJ3_ACTVI</name>
<dbReference type="InterPro" id="IPR029058">
    <property type="entry name" value="AB_hydrolase_fold"/>
</dbReference>
<protein>
    <submittedName>
        <fullName evidence="2">Acetoin dehydrogenase E2 subunit dihydrolipoyllysine-residue acetyltransferase</fullName>
    </submittedName>
</protein>
<dbReference type="GO" id="GO:0016740">
    <property type="term" value="F:transferase activity"/>
    <property type="evidence" value="ECO:0007669"/>
    <property type="project" value="UniProtKB-KW"/>
</dbReference>
<feature type="domain" description="AB hydrolase-1" evidence="1">
    <location>
        <begin position="10"/>
        <end position="232"/>
    </location>
</feature>
<dbReference type="PRINTS" id="PR00412">
    <property type="entry name" value="EPOXHYDRLASE"/>
</dbReference>
<dbReference type="PANTHER" id="PTHR43194">
    <property type="entry name" value="HYDROLASE ALPHA/BETA FOLD FAMILY"/>
    <property type="match status" value="1"/>
</dbReference>
<dbReference type="PRINTS" id="PR00111">
    <property type="entry name" value="ABHYDROLASE"/>
</dbReference>
<dbReference type="InterPro" id="IPR000073">
    <property type="entry name" value="AB_hydrolase_1"/>
</dbReference>
<dbReference type="InterPro" id="IPR050228">
    <property type="entry name" value="Carboxylesterase_BioH"/>
</dbReference>
<dbReference type="Pfam" id="PF12697">
    <property type="entry name" value="Abhydrolase_6"/>
    <property type="match status" value="1"/>
</dbReference>
<evidence type="ECO:0000313" key="2">
    <source>
        <dbReference type="EMBL" id="VEI14722.1"/>
    </source>
</evidence>